<reference evidence="1 2" key="1">
    <citation type="journal article" date="2019" name="Nat. Med.">
        <title>A library of human gut bacterial isolates paired with longitudinal multiomics data enables mechanistic microbiome research.</title>
        <authorList>
            <person name="Poyet M."/>
            <person name="Groussin M."/>
            <person name="Gibbons S.M."/>
            <person name="Avila-Pacheco J."/>
            <person name="Jiang X."/>
            <person name="Kearney S.M."/>
            <person name="Perrotta A.R."/>
            <person name="Berdy B."/>
            <person name="Zhao S."/>
            <person name="Lieberman T.D."/>
            <person name="Swanson P.K."/>
            <person name="Smith M."/>
            <person name="Roesemann S."/>
            <person name="Alexander J.E."/>
            <person name="Rich S.A."/>
            <person name="Livny J."/>
            <person name="Vlamakis H."/>
            <person name="Clish C."/>
            <person name="Bullock K."/>
            <person name="Deik A."/>
            <person name="Scott J."/>
            <person name="Pierce K.A."/>
            <person name="Xavier R.J."/>
            <person name="Alm E.J."/>
        </authorList>
    </citation>
    <scope>NUCLEOTIDE SEQUENCE [LARGE SCALE GENOMIC DNA]</scope>
    <source>
        <strain evidence="1 2">BIOML-A1</strain>
    </source>
</reference>
<dbReference type="PANTHER" id="PTHR41313">
    <property type="entry name" value="ADENINE-SPECIFIC METHYLTRANSFERASE"/>
    <property type="match status" value="1"/>
</dbReference>
<dbReference type="InterPro" id="IPR029063">
    <property type="entry name" value="SAM-dependent_MTases_sf"/>
</dbReference>
<dbReference type="InterPro" id="IPR052933">
    <property type="entry name" value="DNA_Protect_Modify"/>
</dbReference>
<dbReference type="Gene3D" id="3.40.50.150">
    <property type="entry name" value="Vaccinia Virus protein VP39"/>
    <property type="match status" value="1"/>
</dbReference>
<sequence>MQEALLIPEIRPERFLDPSAGTGMFISTLKDVPEIHCFEKDRLTGRILSSLYPKSRVTIDGFQSIQPYYNGYFDVVSSNIPFGNTRIYD</sequence>
<organism evidence="1 2">
    <name type="scientific">Phocaeicola dorei</name>
    <dbReference type="NCBI Taxonomy" id="357276"/>
    <lineage>
        <taxon>Bacteria</taxon>
        <taxon>Pseudomonadati</taxon>
        <taxon>Bacteroidota</taxon>
        <taxon>Bacteroidia</taxon>
        <taxon>Bacteroidales</taxon>
        <taxon>Bacteroidaceae</taxon>
        <taxon>Phocaeicola</taxon>
    </lineage>
</organism>
<accession>A0A4Q5HLT3</accession>
<evidence type="ECO:0000313" key="1">
    <source>
        <dbReference type="EMBL" id="KAA5390596.1"/>
    </source>
</evidence>
<evidence type="ECO:0000313" key="2">
    <source>
        <dbReference type="Proteomes" id="UP000481616"/>
    </source>
</evidence>
<dbReference type="AlphaFoldDB" id="A0A4Q5HLT3"/>
<dbReference type="Proteomes" id="UP000481616">
    <property type="component" value="Unassembled WGS sequence"/>
</dbReference>
<dbReference type="EMBL" id="VVYY01000063">
    <property type="protein sequence ID" value="KAA5390596.1"/>
    <property type="molecule type" value="Genomic_DNA"/>
</dbReference>
<evidence type="ECO:0008006" key="3">
    <source>
        <dbReference type="Google" id="ProtNLM"/>
    </source>
</evidence>
<comment type="caution">
    <text evidence="1">The sequence shown here is derived from an EMBL/GenBank/DDBJ whole genome shotgun (WGS) entry which is preliminary data.</text>
</comment>
<protein>
    <recommendedName>
        <fullName evidence="3">DNA methylase adenine-specific domain-containing protein</fullName>
    </recommendedName>
</protein>
<dbReference type="SUPFAM" id="SSF53335">
    <property type="entry name" value="S-adenosyl-L-methionine-dependent methyltransferases"/>
    <property type="match status" value="1"/>
</dbReference>
<dbReference type="PANTHER" id="PTHR41313:SF1">
    <property type="entry name" value="DNA METHYLASE ADENINE-SPECIFIC DOMAIN-CONTAINING PROTEIN"/>
    <property type="match status" value="1"/>
</dbReference>
<proteinExistence type="predicted"/>
<dbReference type="RefSeq" id="WP_130054677.1">
    <property type="nucleotide sequence ID" value="NZ_RCXK01000075.1"/>
</dbReference>
<name>A0A4Q5HLT3_9BACT</name>
<gene>
    <name evidence="1" type="ORF">F2Y58_24315</name>
</gene>
<feature type="non-terminal residue" evidence="1">
    <location>
        <position position="89"/>
    </location>
</feature>